<evidence type="ECO:0000256" key="1">
    <source>
        <dbReference type="SAM" id="Phobius"/>
    </source>
</evidence>
<dbReference type="PATRIC" id="fig|595434.4.peg.1789"/>
<keyword evidence="1" id="KW-0472">Membrane</keyword>
<organism evidence="2 3">
    <name type="scientific">Rhodopirellula islandica</name>
    <dbReference type="NCBI Taxonomy" id="595434"/>
    <lineage>
        <taxon>Bacteria</taxon>
        <taxon>Pseudomonadati</taxon>
        <taxon>Planctomycetota</taxon>
        <taxon>Planctomycetia</taxon>
        <taxon>Pirellulales</taxon>
        <taxon>Pirellulaceae</taxon>
        <taxon>Rhodopirellula</taxon>
    </lineage>
</organism>
<keyword evidence="1" id="KW-1133">Transmembrane helix</keyword>
<evidence type="ECO:0000313" key="3">
    <source>
        <dbReference type="Proteomes" id="UP000036367"/>
    </source>
</evidence>
<dbReference type="Proteomes" id="UP000036367">
    <property type="component" value="Unassembled WGS sequence"/>
</dbReference>
<keyword evidence="1 2" id="KW-0812">Transmembrane</keyword>
<accession>A0A0J1BHP8</accession>
<sequence length="130" mass="14540">MIMATTLATKKQSAAIKQRMAEIRTELPYEVDDARVRVRQLTDWKYHMSRHPLPILAGVAALGFLIVPNRRRPDRIIIRESSRPEQTSPEPAKKGLMAGIAGTVMTLAIRQASTVAAHQINRILTNRTST</sequence>
<gene>
    <name evidence="2" type="ORF">RISK_001869</name>
</gene>
<keyword evidence="3" id="KW-1185">Reference proteome</keyword>
<dbReference type="AlphaFoldDB" id="A0A0J1BHP8"/>
<proteinExistence type="predicted"/>
<feature type="transmembrane region" description="Helical" evidence="1">
    <location>
        <begin position="51"/>
        <end position="69"/>
    </location>
</feature>
<evidence type="ECO:0000313" key="2">
    <source>
        <dbReference type="EMBL" id="KLU06018.1"/>
    </source>
</evidence>
<reference evidence="2" key="1">
    <citation type="submission" date="2015-05" db="EMBL/GenBank/DDBJ databases">
        <title>Permanent draft genome of Rhodopirellula islandicus K833.</title>
        <authorList>
            <person name="Kizina J."/>
            <person name="Richter M."/>
            <person name="Glockner F.O."/>
            <person name="Harder J."/>
        </authorList>
    </citation>
    <scope>NUCLEOTIDE SEQUENCE [LARGE SCALE GENOMIC DNA]</scope>
    <source>
        <strain evidence="2">K833</strain>
    </source>
</reference>
<comment type="caution">
    <text evidence="2">The sequence shown here is derived from an EMBL/GenBank/DDBJ whole genome shotgun (WGS) entry which is preliminary data.</text>
</comment>
<dbReference type="STRING" id="595434.RISK_001869"/>
<dbReference type="EMBL" id="LECT01000016">
    <property type="protein sequence ID" value="KLU06018.1"/>
    <property type="molecule type" value="Genomic_DNA"/>
</dbReference>
<name>A0A0J1BHP8_RHOIS</name>
<protein>
    <submittedName>
        <fullName evidence="2">Transmembrane protein</fullName>
    </submittedName>
</protein>